<organism evidence="10 11">
    <name type="scientific">Parthenolecanium corni</name>
    <dbReference type="NCBI Taxonomy" id="536013"/>
    <lineage>
        <taxon>Eukaryota</taxon>
        <taxon>Metazoa</taxon>
        <taxon>Ecdysozoa</taxon>
        <taxon>Arthropoda</taxon>
        <taxon>Hexapoda</taxon>
        <taxon>Insecta</taxon>
        <taxon>Pterygota</taxon>
        <taxon>Neoptera</taxon>
        <taxon>Paraneoptera</taxon>
        <taxon>Hemiptera</taxon>
        <taxon>Sternorrhyncha</taxon>
        <taxon>Coccoidea</taxon>
        <taxon>Coccidae</taxon>
        <taxon>Parthenolecanium</taxon>
    </lineage>
</organism>
<evidence type="ECO:0000256" key="3">
    <source>
        <dbReference type="ARBA" id="ARBA00022729"/>
    </source>
</evidence>
<dbReference type="SUPFAM" id="SSF56112">
    <property type="entry name" value="Protein kinase-like (PK-like)"/>
    <property type="match status" value="1"/>
</dbReference>
<evidence type="ECO:0000256" key="1">
    <source>
        <dbReference type="ARBA" id="ARBA00004479"/>
    </source>
</evidence>
<protein>
    <recommendedName>
        <fullName evidence="9">Protein kinase domain-containing protein</fullName>
    </recommendedName>
</protein>
<feature type="domain" description="Protein kinase" evidence="9">
    <location>
        <begin position="502"/>
        <end position="726"/>
    </location>
</feature>
<dbReference type="GO" id="GO:0051897">
    <property type="term" value="P:positive regulation of phosphatidylinositol 3-kinase/protein kinase B signal transduction"/>
    <property type="evidence" value="ECO:0007669"/>
    <property type="project" value="TreeGrafter"/>
</dbReference>
<dbReference type="GO" id="GO:0043235">
    <property type="term" value="C:receptor complex"/>
    <property type="evidence" value="ECO:0007669"/>
    <property type="project" value="TreeGrafter"/>
</dbReference>
<dbReference type="GO" id="GO:0005524">
    <property type="term" value="F:ATP binding"/>
    <property type="evidence" value="ECO:0007669"/>
    <property type="project" value="InterPro"/>
</dbReference>
<name>A0AAN9TGJ6_9HEMI</name>
<evidence type="ECO:0000256" key="5">
    <source>
        <dbReference type="ARBA" id="ARBA00023136"/>
    </source>
</evidence>
<dbReference type="PANTHER" id="PTHR24416:SF580">
    <property type="entry name" value="DISCOIDIN DOMAIN RECEPTOR, ISOFORM F"/>
    <property type="match status" value="1"/>
</dbReference>
<keyword evidence="6" id="KW-1015">Disulfide bond</keyword>
<dbReference type="Gene3D" id="2.60.120.1190">
    <property type="match status" value="1"/>
</dbReference>
<evidence type="ECO:0000313" key="10">
    <source>
        <dbReference type="EMBL" id="KAK7591028.1"/>
    </source>
</evidence>
<dbReference type="Pfam" id="PF07714">
    <property type="entry name" value="PK_Tyr_Ser-Thr"/>
    <property type="match status" value="1"/>
</dbReference>
<dbReference type="InterPro" id="IPR000719">
    <property type="entry name" value="Prot_kinase_dom"/>
</dbReference>
<dbReference type="InterPro" id="IPR050122">
    <property type="entry name" value="RTK"/>
</dbReference>
<keyword evidence="5 8" id="KW-0472">Membrane</keyword>
<dbReference type="GO" id="GO:0005518">
    <property type="term" value="F:collagen binding"/>
    <property type="evidence" value="ECO:0007669"/>
    <property type="project" value="TreeGrafter"/>
</dbReference>
<feature type="transmembrane region" description="Helical" evidence="8">
    <location>
        <begin position="234"/>
        <end position="255"/>
    </location>
</feature>
<evidence type="ECO:0000259" key="9">
    <source>
        <dbReference type="PROSITE" id="PS50011"/>
    </source>
</evidence>
<evidence type="ECO:0000313" key="11">
    <source>
        <dbReference type="Proteomes" id="UP001367676"/>
    </source>
</evidence>
<evidence type="ECO:0000256" key="4">
    <source>
        <dbReference type="ARBA" id="ARBA00022989"/>
    </source>
</evidence>
<comment type="subcellular location">
    <subcellularLocation>
        <location evidence="1">Membrane</location>
        <topology evidence="1">Single-pass type I membrane protein</topology>
    </subcellularLocation>
</comment>
<dbReference type="GO" id="GO:0010976">
    <property type="term" value="P:positive regulation of neuron projection development"/>
    <property type="evidence" value="ECO:0007669"/>
    <property type="project" value="TreeGrafter"/>
</dbReference>
<dbReference type="Gene3D" id="1.10.510.10">
    <property type="entry name" value="Transferase(Phosphotransferase) domain 1"/>
    <property type="match status" value="1"/>
</dbReference>
<dbReference type="GO" id="GO:0038062">
    <property type="term" value="F:protein tyrosine kinase collagen receptor activity"/>
    <property type="evidence" value="ECO:0007669"/>
    <property type="project" value="TreeGrafter"/>
</dbReference>
<keyword evidence="2 8" id="KW-0812">Transmembrane</keyword>
<dbReference type="PANTHER" id="PTHR24416">
    <property type="entry name" value="TYROSINE-PROTEIN KINASE RECEPTOR"/>
    <property type="match status" value="1"/>
</dbReference>
<reference evidence="10 11" key="1">
    <citation type="submission" date="2024-03" db="EMBL/GenBank/DDBJ databases">
        <title>Adaptation during the transition from Ophiocordyceps entomopathogen to insect associate is accompanied by gene loss and intensified selection.</title>
        <authorList>
            <person name="Ward C.M."/>
            <person name="Onetto C.A."/>
            <person name="Borneman A.R."/>
        </authorList>
    </citation>
    <scope>NUCLEOTIDE SEQUENCE [LARGE SCALE GENOMIC DNA]</scope>
    <source>
        <strain evidence="10">AWRI1</strain>
        <tissue evidence="10">Single Adult Female</tissue>
    </source>
</reference>
<keyword evidence="3" id="KW-0732">Signal</keyword>
<evidence type="ECO:0000256" key="2">
    <source>
        <dbReference type="ARBA" id="ARBA00022692"/>
    </source>
</evidence>
<evidence type="ECO:0000256" key="7">
    <source>
        <dbReference type="ARBA" id="ARBA00023180"/>
    </source>
</evidence>
<dbReference type="PROSITE" id="PS50011">
    <property type="entry name" value="PROTEIN_KINASE_DOM"/>
    <property type="match status" value="1"/>
</dbReference>
<dbReference type="Pfam" id="PF21114">
    <property type="entry name" value="DDR1-2_DS-like"/>
    <property type="match status" value="1"/>
</dbReference>
<dbReference type="InterPro" id="IPR001245">
    <property type="entry name" value="Ser-Thr/Tyr_kinase_cat_dom"/>
</dbReference>
<comment type="caution">
    <text evidence="10">The sequence shown here is derived from an EMBL/GenBank/DDBJ whole genome shotgun (WGS) entry which is preliminary data.</text>
</comment>
<sequence length="726" mass="82329">MDESLYRVVGGILSYQVPVDSSWKGGEYLSDVSYDGRSVDGYLVNGLGRLVDGILGGDNFKIDIGYGKGNGWVGWQNDSFSTSYIELLFEFDSVRNFSSVHLFTNNAFKNGVQVFSRARILFSVGGKYFNSQPVIYTYMPDTVLENARNVTIHLNHNVGRFVKIQLFFANKWIMLSEVNFNSERVSGNYSEEIKLEPNNEEIYVVSGGVIDPPWDPPQTISAQKKKATVDFVEIVIGLLTALVLLLVGTCLILMIHNHRQKLENSPTAILKNPFGVASMKPKEMLRNLSPTTNSIIVNPTHSYEERQIKNELDTLEEQSADDAAKNDNTIVNKFYDVPSTPKKPDLVLLEQHSNADSHNKSQIHQNICEEVPRECGNGILRSGIEAEELDDSDMHQSDYENLKLKLEKLTYPPALYKSLRKMVHESDSFSPPSPEPQTPTEVLFQRDKSILQDTSTRKRYHTSPHDKHKQTPPTVMWNICPATGMPYKCREGDIVPIPRYFFKVCSKFGSCHLGEIILCETNNFELCSSGRIAARTCKGDMMREIRLLTALQDTNLIRVFGVCTAEQPPWLIMEYAAEYGDILFLLQNRSNIKYNTLIFMSTQIASAMKYLESKNLAHKDLAARNCLVSRGFVVKVADIAICNNAYRKHYADLGNRAAVPVRWLPWESILLCVDICQLLSYQQTRGFLPENGVINDDFYNEKKKSRNRENLLKIENQNFVFKLGLL</sequence>
<dbReference type="GO" id="GO:0005886">
    <property type="term" value="C:plasma membrane"/>
    <property type="evidence" value="ECO:0007669"/>
    <property type="project" value="TreeGrafter"/>
</dbReference>
<keyword evidence="11" id="KW-1185">Reference proteome</keyword>
<dbReference type="Proteomes" id="UP001367676">
    <property type="component" value="Unassembled WGS sequence"/>
</dbReference>
<accession>A0AAN9TGJ6</accession>
<dbReference type="InterPro" id="IPR048525">
    <property type="entry name" value="DDR1-2_DS-like"/>
</dbReference>
<dbReference type="EMBL" id="JBBCAQ010000022">
    <property type="protein sequence ID" value="KAK7591028.1"/>
    <property type="molecule type" value="Genomic_DNA"/>
</dbReference>
<keyword evidence="4 8" id="KW-1133">Transmembrane helix</keyword>
<proteinExistence type="predicted"/>
<dbReference type="AlphaFoldDB" id="A0AAN9TGJ6"/>
<gene>
    <name evidence="10" type="ORF">V9T40_002641</name>
</gene>
<evidence type="ECO:0000256" key="6">
    <source>
        <dbReference type="ARBA" id="ARBA00023157"/>
    </source>
</evidence>
<keyword evidence="7" id="KW-0325">Glycoprotein</keyword>
<dbReference type="InterPro" id="IPR011009">
    <property type="entry name" value="Kinase-like_dom_sf"/>
</dbReference>
<evidence type="ECO:0000256" key="8">
    <source>
        <dbReference type="SAM" id="Phobius"/>
    </source>
</evidence>